<dbReference type="Gene3D" id="3.30.40.10">
    <property type="entry name" value="Zinc/RING finger domain, C3HC4 (zinc finger)"/>
    <property type="match status" value="1"/>
</dbReference>
<evidence type="ECO:0000259" key="6">
    <source>
        <dbReference type="PROSITE" id="PS50089"/>
    </source>
</evidence>
<feature type="domain" description="RING-type" evidence="6">
    <location>
        <begin position="140"/>
        <end position="178"/>
    </location>
</feature>
<dbReference type="Proteomes" id="UP000265515">
    <property type="component" value="Unassembled WGS sequence"/>
</dbReference>
<dbReference type="OrthoDB" id="25761at2759"/>
<dbReference type="InterPro" id="IPR036855">
    <property type="entry name" value="Znf_CCCH_sf"/>
</dbReference>
<dbReference type="CDD" id="cd16539">
    <property type="entry name" value="RING-HC_RNF113A_B"/>
    <property type="match status" value="1"/>
</dbReference>
<feature type="compositionally biased region" description="Basic and acidic residues" evidence="5">
    <location>
        <begin position="108"/>
        <end position="118"/>
    </location>
</feature>
<dbReference type="EMBL" id="BFEA01000736">
    <property type="protein sequence ID" value="GBG89429.1"/>
    <property type="molecule type" value="Genomic_DNA"/>
</dbReference>
<dbReference type="FunFam" id="3.30.40.10:FF:000045">
    <property type="entry name" value="RING finger protein 113A"/>
    <property type="match status" value="1"/>
</dbReference>
<dbReference type="Pfam" id="PF00642">
    <property type="entry name" value="zf-CCCH"/>
    <property type="match status" value="1"/>
</dbReference>
<evidence type="ECO:0000313" key="8">
    <source>
        <dbReference type="EMBL" id="GBG89429.1"/>
    </source>
</evidence>
<feature type="domain" description="C3H1-type" evidence="7">
    <location>
        <begin position="63"/>
        <end position="91"/>
    </location>
</feature>
<dbReference type="Gene3D" id="4.10.1000.10">
    <property type="entry name" value="Zinc finger, CCCH-type"/>
    <property type="match status" value="1"/>
</dbReference>
<dbReference type="InterPro" id="IPR000571">
    <property type="entry name" value="Znf_CCCH"/>
</dbReference>
<dbReference type="PANTHER" id="PTHR12930">
    <property type="entry name" value="ZINC FINGER PROTEIN 183"/>
    <property type="match status" value="1"/>
</dbReference>
<evidence type="ECO:0000256" key="5">
    <source>
        <dbReference type="SAM" id="MobiDB-lite"/>
    </source>
</evidence>
<evidence type="ECO:0000256" key="4">
    <source>
        <dbReference type="PROSITE-ProRule" id="PRU00723"/>
    </source>
</evidence>
<dbReference type="SMART" id="SM00356">
    <property type="entry name" value="ZnF_C3H1"/>
    <property type="match status" value="1"/>
</dbReference>
<dbReference type="SUPFAM" id="SSF57850">
    <property type="entry name" value="RING/U-box"/>
    <property type="match status" value="1"/>
</dbReference>
<dbReference type="AlphaFoldDB" id="A0A388M4M8"/>
<keyword evidence="9" id="KW-1185">Reference proteome</keyword>
<proteinExistence type="predicted"/>
<feature type="compositionally biased region" description="Acidic residues" evidence="5">
    <location>
        <begin position="119"/>
        <end position="131"/>
    </location>
</feature>
<dbReference type="PROSITE" id="PS00518">
    <property type="entry name" value="ZF_RING_1"/>
    <property type="match status" value="1"/>
</dbReference>
<feature type="region of interest" description="Disordered" evidence="5">
    <location>
        <begin position="108"/>
        <end position="131"/>
    </location>
</feature>
<evidence type="ECO:0000256" key="2">
    <source>
        <dbReference type="ARBA" id="ARBA00022771"/>
    </source>
</evidence>
<dbReference type="GO" id="GO:0005684">
    <property type="term" value="C:U2-type spliceosomal complex"/>
    <property type="evidence" value="ECO:0007669"/>
    <property type="project" value="TreeGrafter"/>
</dbReference>
<organism evidence="8 9">
    <name type="scientific">Chara braunii</name>
    <name type="common">Braun's stonewort</name>
    <dbReference type="NCBI Taxonomy" id="69332"/>
    <lineage>
        <taxon>Eukaryota</taxon>
        <taxon>Viridiplantae</taxon>
        <taxon>Streptophyta</taxon>
        <taxon>Charophyceae</taxon>
        <taxon>Charales</taxon>
        <taxon>Characeae</taxon>
        <taxon>Chara</taxon>
    </lineage>
</organism>
<keyword evidence="1 4" id="KW-0479">Metal-binding</keyword>
<dbReference type="FunFam" id="4.10.1000.10:FF:000014">
    <property type="entry name" value="Zinc finger CCCH domain-containing protein 1"/>
    <property type="match status" value="1"/>
</dbReference>
<dbReference type="OMA" id="RCGHYFD"/>
<feature type="region of interest" description="Disordered" evidence="5">
    <location>
        <begin position="195"/>
        <end position="219"/>
    </location>
</feature>
<evidence type="ECO:0000256" key="3">
    <source>
        <dbReference type="ARBA" id="ARBA00022833"/>
    </source>
</evidence>
<dbReference type="GO" id="GO:0008270">
    <property type="term" value="F:zinc ion binding"/>
    <property type="evidence" value="ECO:0007669"/>
    <property type="project" value="UniProtKB-KW"/>
</dbReference>
<dbReference type="InterPro" id="IPR013083">
    <property type="entry name" value="Znf_RING/FYVE/PHD"/>
</dbReference>
<keyword evidence="2 4" id="KW-0863">Zinc-finger</keyword>
<name>A0A388M4M8_CHABU</name>
<evidence type="ECO:0000259" key="7">
    <source>
        <dbReference type="PROSITE" id="PS50103"/>
    </source>
</evidence>
<comment type="caution">
    <text evidence="8">The sequence shown here is derived from an EMBL/GenBank/DDBJ whole genome shotgun (WGS) entry which is preliminary data.</text>
</comment>
<dbReference type="PROSITE" id="PS50089">
    <property type="entry name" value="ZF_RING_2"/>
    <property type="match status" value="1"/>
</dbReference>
<dbReference type="InterPro" id="IPR001841">
    <property type="entry name" value="Znf_RING"/>
</dbReference>
<dbReference type="SMART" id="SM00184">
    <property type="entry name" value="RING"/>
    <property type="match status" value="1"/>
</dbReference>
<evidence type="ECO:0000313" key="9">
    <source>
        <dbReference type="Proteomes" id="UP000265515"/>
    </source>
</evidence>
<dbReference type="Pfam" id="PF13920">
    <property type="entry name" value="zf-C3HC4_3"/>
    <property type="match status" value="1"/>
</dbReference>
<protein>
    <recommendedName>
        <fullName evidence="10">RING-type E3 ubiquitin transferase</fullName>
    </recommendedName>
</protein>
<reference evidence="8 9" key="1">
    <citation type="journal article" date="2018" name="Cell">
        <title>The Chara Genome: Secondary Complexity and Implications for Plant Terrestrialization.</title>
        <authorList>
            <person name="Nishiyama T."/>
            <person name="Sakayama H."/>
            <person name="Vries J.D."/>
            <person name="Buschmann H."/>
            <person name="Saint-Marcoux D."/>
            <person name="Ullrich K.K."/>
            <person name="Haas F.B."/>
            <person name="Vanderstraeten L."/>
            <person name="Becker D."/>
            <person name="Lang D."/>
            <person name="Vosolsobe S."/>
            <person name="Rombauts S."/>
            <person name="Wilhelmsson P.K.I."/>
            <person name="Janitza P."/>
            <person name="Kern R."/>
            <person name="Heyl A."/>
            <person name="Rumpler F."/>
            <person name="Villalobos L.I.A.C."/>
            <person name="Clay J.M."/>
            <person name="Skokan R."/>
            <person name="Toyoda A."/>
            <person name="Suzuki Y."/>
            <person name="Kagoshima H."/>
            <person name="Schijlen E."/>
            <person name="Tajeshwar N."/>
            <person name="Catarino B."/>
            <person name="Hetherington A.J."/>
            <person name="Saltykova A."/>
            <person name="Bonnot C."/>
            <person name="Breuninger H."/>
            <person name="Symeonidi A."/>
            <person name="Radhakrishnan G.V."/>
            <person name="Van Nieuwerburgh F."/>
            <person name="Deforce D."/>
            <person name="Chang C."/>
            <person name="Karol K.G."/>
            <person name="Hedrich R."/>
            <person name="Ulvskov P."/>
            <person name="Glockner G."/>
            <person name="Delwiche C.F."/>
            <person name="Petrasek J."/>
            <person name="Van de Peer Y."/>
            <person name="Friml J."/>
            <person name="Beilby M."/>
            <person name="Dolan L."/>
            <person name="Kohara Y."/>
            <person name="Sugano S."/>
            <person name="Fujiyama A."/>
            <person name="Delaux P.-M."/>
            <person name="Quint M."/>
            <person name="TheiBen G."/>
            <person name="Hagemann M."/>
            <person name="Harholt J."/>
            <person name="Dunand C."/>
            <person name="Zachgo S."/>
            <person name="Langdale J."/>
            <person name="Maumus F."/>
            <person name="Straeten D.V.D."/>
            <person name="Gould S.B."/>
            <person name="Rensing S.A."/>
        </authorList>
    </citation>
    <scope>NUCLEOTIDE SEQUENCE [LARGE SCALE GENOMIC DNA]</scope>
    <source>
        <strain evidence="8 9">S276</strain>
    </source>
</reference>
<dbReference type="STRING" id="69332.A0A388M4M8"/>
<dbReference type="Gramene" id="GBG89429">
    <property type="protein sequence ID" value="GBG89429"/>
    <property type="gene ID" value="CBR_g49220"/>
</dbReference>
<dbReference type="GO" id="GO:0034247">
    <property type="term" value="P:snoRNA splicing"/>
    <property type="evidence" value="ECO:0007669"/>
    <property type="project" value="TreeGrafter"/>
</dbReference>
<dbReference type="InterPro" id="IPR039971">
    <property type="entry name" value="CWC24-like"/>
</dbReference>
<feature type="zinc finger region" description="C3H1-type" evidence="4">
    <location>
        <begin position="63"/>
        <end position="91"/>
    </location>
</feature>
<evidence type="ECO:0000256" key="1">
    <source>
        <dbReference type="ARBA" id="ARBA00022723"/>
    </source>
</evidence>
<evidence type="ECO:0008006" key="10">
    <source>
        <dbReference type="Google" id="ProtNLM"/>
    </source>
</evidence>
<dbReference type="PROSITE" id="PS50103">
    <property type="entry name" value="ZF_C3H1"/>
    <property type="match status" value="1"/>
</dbReference>
<dbReference type="PANTHER" id="PTHR12930:SF0">
    <property type="entry name" value="RING FINGER PROTEIN 113B"/>
    <property type="match status" value="1"/>
</dbReference>
<accession>A0A388M4M8</accession>
<dbReference type="InterPro" id="IPR017907">
    <property type="entry name" value="Znf_RING_CS"/>
</dbReference>
<gene>
    <name evidence="8" type="ORF">CBR_g49220</name>
</gene>
<sequence>MNEVVVGVRSVDLSSRGHSCVEVEAARLEVGFRREHSIASEKAGGAHGPLRASANVRMSVRFDYQPDICKDYKETGYCGYGDSCKFMHDRGDYKSGWQLDREWNEKEKQRRELAARDQLDDEDDPQKEEMDEDDDLPFACFICRRPFIDPVVTKCKHYFCALCALKHNSTSKNCAVCEKPTGGVFNTAREIVRKMQEEKEKASGTLDGGKRSRGSWRSS</sequence>
<keyword evidence="3 4" id="KW-0862">Zinc</keyword>
<dbReference type="SUPFAM" id="SSF90229">
    <property type="entry name" value="CCCH zinc finger"/>
    <property type="match status" value="1"/>
</dbReference>